<evidence type="ECO:0000313" key="2">
    <source>
        <dbReference type="EMBL" id="GKV37010.1"/>
    </source>
</evidence>
<dbReference type="Pfam" id="PF11955">
    <property type="entry name" value="PORR"/>
    <property type="match status" value="1"/>
</dbReference>
<evidence type="ECO:0000259" key="1">
    <source>
        <dbReference type="Pfam" id="PF11955"/>
    </source>
</evidence>
<reference evidence="2 3" key="1">
    <citation type="journal article" date="2021" name="Commun. Biol.">
        <title>The genome of Shorea leprosula (Dipterocarpaceae) highlights the ecological relevance of drought in aseasonal tropical rainforests.</title>
        <authorList>
            <person name="Ng K.K.S."/>
            <person name="Kobayashi M.J."/>
            <person name="Fawcett J.A."/>
            <person name="Hatakeyama M."/>
            <person name="Paape T."/>
            <person name="Ng C.H."/>
            <person name="Ang C.C."/>
            <person name="Tnah L.H."/>
            <person name="Lee C.T."/>
            <person name="Nishiyama T."/>
            <person name="Sese J."/>
            <person name="O'Brien M.J."/>
            <person name="Copetti D."/>
            <person name="Mohd Noor M.I."/>
            <person name="Ong R.C."/>
            <person name="Putra M."/>
            <person name="Sireger I.Z."/>
            <person name="Indrioko S."/>
            <person name="Kosugi Y."/>
            <person name="Izuno A."/>
            <person name="Isagi Y."/>
            <person name="Lee S.L."/>
            <person name="Shimizu K.K."/>
        </authorList>
    </citation>
    <scope>NUCLEOTIDE SEQUENCE [LARGE SCALE GENOMIC DNA]</scope>
    <source>
        <strain evidence="2">214</strain>
    </source>
</reference>
<sequence>MTEEVVKVRTYEGVEWFEEQAVGIIHEFLSLTVKKMVEVDKLAYFRKDFAIEVNVHELLLKHAGIFYISTKGSTQTVFLREAYSKGFLEIIRKGDSLVSRADGDGSRDGLWVIPIIDGYDTDNENPLDGPDEISNYKEEFHGYSIGLFFSTTTHSDMDRKKAASAECTRRQLLSMPQHIKTDNSFFPLVILIFSSHKTYTLGKEAK</sequence>
<dbReference type="GO" id="GO:0003723">
    <property type="term" value="F:RNA binding"/>
    <property type="evidence" value="ECO:0007669"/>
    <property type="project" value="InterPro"/>
</dbReference>
<organism evidence="2 3">
    <name type="scientific">Rubroshorea leprosula</name>
    <dbReference type="NCBI Taxonomy" id="152421"/>
    <lineage>
        <taxon>Eukaryota</taxon>
        <taxon>Viridiplantae</taxon>
        <taxon>Streptophyta</taxon>
        <taxon>Embryophyta</taxon>
        <taxon>Tracheophyta</taxon>
        <taxon>Spermatophyta</taxon>
        <taxon>Magnoliopsida</taxon>
        <taxon>eudicotyledons</taxon>
        <taxon>Gunneridae</taxon>
        <taxon>Pentapetalae</taxon>
        <taxon>rosids</taxon>
        <taxon>malvids</taxon>
        <taxon>Malvales</taxon>
        <taxon>Dipterocarpaceae</taxon>
        <taxon>Rubroshorea</taxon>
    </lineage>
</organism>
<feature type="domain" description="PORR" evidence="1">
    <location>
        <begin position="17"/>
        <end position="88"/>
    </location>
</feature>
<dbReference type="PANTHER" id="PTHR31476">
    <property type="entry name" value="PROTEIN WHAT'S THIS FACTOR 1 HOMOLOG, CHLOROPLASTIC"/>
    <property type="match status" value="1"/>
</dbReference>
<gene>
    <name evidence="2" type="ORF">SLEP1_g45085</name>
</gene>
<dbReference type="AlphaFoldDB" id="A0AAV5LHZ2"/>
<dbReference type="InterPro" id="IPR045040">
    <property type="entry name" value="PORR_fam"/>
</dbReference>
<dbReference type="PANTHER" id="PTHR31476:SF12">
    <property type="entry name" value="UBIQUITIN CARBOXYL-TERMINAL HYDROLASE FAMILY PROTEIN"/>
    <property type="match status" value="1"/>
</dbReference>
<protein>
    <recommendedName>
        <fullName evidence="1">PORR domain-containing protein</fullName>
    </recommendedName>
</protein>
<proteinExistence type="predicted"/>
<accession>A0AAV5LHZ2</accession>
<name>A0AAV5LHZ2_9ROSI</name>
<dbReference type="EMBL" id="BPVZ01000120">
    <property type="protein sequence ID" value="GKV37010.1"/>
    <property type="molecule type" value="Genomic_DNA"/>
</dbReference>
<keyword evidence="3" id="KW-1185">Reference proteome</keyword>
<comment type="caution">
    <text evidence="2">The sequence shown here is derived from an EMBL/GenBank/DDBJ whole genome shotgun (WGS) entry which is preliminary data.</text>
</comment>
<evidence type="ECO:0000313" key="3">
    <source>
        <dbReference type="Proteomes" id="UP001054252"/>
    </source>
</evidence>
<dbReference type="InterPro" id="IPR021099">
    <property type="entry name" value="PORR_domain"/>
</dbReference>
<dbReference type="Proteomes" id="UP001054252">
    <property type="component" value="Unassembled WGS sequence"/>
</dbReference>